<organism evidence="2 3">
    <name type="scientific">Actinoplanes lobatus</name>
    <dbReference type="NCBI Taxonomy" id="113568"/>
    <lineage>
        <taxon>Bacteria</taxon>
        <taxon>Bacillati</taxon>
        <taxon>Actinomycetota</taxon>
        <taxon>Actinomycetes</taxon>
        <taxon>Micromonosporales</taxon>
        <taxon>Micromonosporaceae</taxon>
        <taxon>Actinoplanes</taxon>
    </lineage>
</organism>
<sequence>MVAYLLYSGGGRARSGLRVRPPRLRQPDRVHPPTLKPDRVHPPVVKPDRVNPARREDGRVRPLSLAGPRMTSTVTGARTASGNPDAWEAAP</sequence>
<gene>
    <name evidence="2" type="ORF">Alo02nite_45770</name>
</gene>
<keyword evidence="3" id="KW-1185">Reference proteome</keyword>
<reference evidence="2 3" key="1">
    <citation type="submission" date="2021-01" db="EMBL/GenBank/DDBJ databases">
        <title>Whole genome shotgun sequence of Actinoplanes lobatus NBRC 12513.</title>
        <authorList>
            <person name="Komaki H."/>
            <person name="Tamura T."/>
        </authorList>
    </citation>
    <scope>NUCLEOTIDE SEQUENCE [LARGE SCALE GENOMIC DNA]</scope>
    <source>
        <strain evidence="2 3">NBRC 12513</strain>
    </source>
</reference>
<proteinExistence type="predicted"/>
<evidence type="ECO:0000256" key="1">
    <source>
        <dbReference type="SAM" id="MobiDB-lite"/>
    </source>
</evidence>
<evidence type="ECO:0000313" key="3">
    <source>
        <dbReference type="Proteomes" id="UP000631312"/>
    </source>
</evidence>
<dbReference type="Proteomes" id="UP000631312">
    <property type="component" value="Unassembled WGS sequence"/>
</dbReference>
<protein>
    <submittedName>
        <fullName evidence="2">Uncharacterized protein</fullName>
    </submittedName>
</protein>
<feature type="compositionally biased region" description="Polar residues" evidence="1">
    <location>
        <begin position="70"/>
        <end position="82"/>
    </location>
</feature>
<feature type="compositionally biased region" description="Basic and acidic residues" evidence="1">
    <location>
        <begin position="25"/>
        <end position="60"/>
    </location>
</feature>
<dbReference type="EMBL" id="BOMP01000076">
    <property type="protein sequence ID" value="GIE41679.1"/>
    <property type="molecule type" value="Genomic_DNA"/>
</dbReference>
<evidence type="ECO:0000313" key="2">
    <source>
        <dbReference type="EMBL" id="GIE41679.1"/>
    </source>
</evidence>
<accession>A0ABQ4AKZ7</accession>
<feature type="region of interest" description="Disordered" evidence="1">
    <location>
        <begin position="7"/>
        <end position="91"/>
    </location>
</feature>
<name>A0ABQ4AKZ7_9ACTN</name>
<comment type="caution">
    <text evidence="2">The sequence shown here is derived from an EMBL/GenBank/DDBJ whole genome shotgun (WGS) entry which is preliminary data.</text>
</comment>